<comment type="caution">
    <text evidence="4">The sequence shown here is derived from an EMBL/GenBank/DDBJ whole genome shotgun (WGS) entry which is preliminary data.</text>
</comment>
<evidence type="ECO:0000256" key="3">
    <source>
        <dbReference type="SAM" id="SignalP"/>
    </source>
</evidence>
<dbReference type="EMBL" id="PUFO01000060">
    <property type="protein sequence ID" value="TDG76641.1"/>
    <property type="molecule type" value="Genomic_DNA"/>
</dbReference>
<dbReference type="STRING" id="1122149.FD44_GL001050"/>
<proteinExistence type="predicted"/>
<keyword evidence="2" id="KW-0812">Transmembrane</keyword>
<evidence type="ECO:0000256" key="2">
    <source>
        <dbReference type="SAM" id="Phobius"/>
    </source>
</evidence>
<feature type="compositionally biased region" description="Polar residues" evidence="1">
    <location>
        <begin position="26"/>
        <end position="40"/>
    </location>
</feature>
<evidence type="ECO:0008006" key="6">
    <source>
        <dbReference type="Google" id="ProtNLM"/>
    </source>
</evidence>
<keyword evidence="2" id="KW-0472">Membrane</keyword>
<feature type="chain" id="PRO_5020410246" description="Gram-positive cocci surface proteins LPxTG domain-containing protein" evidence="3">
    <location>
        <begin position="24"/>
        <end position="374"/>
    </location>
</feature>
<name>A0A4V3A3T0_9LACO</name>
<organism evidence="4 5">
    <name type="scientific">Secundilactobacillus malefermentans</name>
    <dbReference type="NCBI Taxonomy" id="176292"/>
    <lineage>
        <taxon>Bacteria</taxon>
        <taxon>Bacillati</taxon>
        <taxon>Bacillota</taxon>
        <taxon>Bacilli</taxon>
        <taxon>Lactobacillales</taxon>
        <taxon>Lactobacillaceae</taxon>
        <taxon>Secundilactobacillus</taxon>
    </lineage>
</organism>
<keyword evidence="5" id="KW-1185">Reference proteome</keyword>
<feature type="region of interest" description="Disordered" evidence="1">
    <location>
        <begin position="26"/>
        <end position="60"/>
    </location>
</feature>
<evidence type="ECO:0000313" key="4">
    <source>
        <dbReference type="EMBL" id="TDG76641.1"/>
    </source>
</evidence>
<sequence>MKKRLLTWGALLVSLSIGMTVKADTTTSNTTSLQSATQVDSSSSYSETSSSNSSSSNTQQAILAAKKNTNEESSTVSHITKTTTKRAPYKYKKSKNDEQFITNEDLSQTWNKVDSTGNWSRILFSDFNGNETVFYARNGIFKRATFTDSDYLFEGKRMPKKLPSSVAKTDNHLFKDGSHLFYVINDLKILKLSNSYIDADTDYGANIDTQAVFDRLGRERRYSFIYKNKFVYLSTVGKYNQKGEATAATAQIKFGSHSVRVAMRLMKNKKIWLAINGKAYTLKNGQSQSITYLGASTVIKNVNGMPTIVDNSNNGSSTQNINTKVKENSIRSLKVEQKILPQSNEEKTINFSIFGIMLGLMLGLVGIQKRGNSN</sequence>
<dbReference type="Proteomes" id="UP000294854">
    <property type="component" value="Unassembled WGS sequence"/>
</dbReference>
<protein>
    <recommendedName>
        <fullName evidence="6">Gram-positive cocci surface proteins LPxTG domain-containing protein</fullName>
    </recommendedName>
</protein>
<evidence type="ECO:0000256" key="1">
    <source>
        <dbReference type="SAM" id="MobiDB-lite"/>
    </source>
</evidence>
<evidence type="ECO:0000313" key="5">
    <source>
        <dbReference type="Proteomes" id="UP000294854"/>
    </source>
</evidence>
<feature type="signal peptide" evidence="3">
    <location>
        <begin position="1"/>
        <end position="23"/>
    </location>
</feature>
<keyword evidence="2" id="KW-1133">Transmembrane helix</keyword>
<keyword evidence="3" id="KW-0732">Signal</keyword>
<dbReference type="AlphaFoldDB" id="A0A4V3A3T0"/>
<accession>A0A4V3A3T0</accession>
<dbReference type="RefSeq" id="WP_010619316.1">
    <property type="nucleotide sequence ID" value="NZ_PUFO01000060.1"/>
</dbReference>
<dbReference type="NCBIfam" id="TIGR01167">
    <property type="entry name" value="LPXTG_anchor"/>
    <property type="match status" value="1"/>
</dbReference>
<gene>
    <name evidence="4" type="ORF">C5L31_000194</name>
</gene>
<feature type="transmembrane region" description="Helical" evidence="2">
    <location>
        <begin position="349"/>
        <end position="367"/>
    </location>
</feature>
<reference evidence="4 5" key="1">
    <citation type="journal article" date="2019" name="Appl. Microbiol. Biotechnol.">
        <title>Uncovering carbohydrate metabolism through a genotype-phenotype association study of 56 lactic acid bacteria genomes.</title>
        <authorList>
            <person name="Buron-Moles G."/>
            <person name="Chailyan A."/>
            <person name="Dolejs I."/>
            <person name="Forster J."/>
            <person name="Miks M.H."/>
        </authorList>
    </citation>
    <scope>NUCLEOTIDE SEQUENCE [LARGE SCALE GENOMIC DNA]</scope>
    <source>
        <strain evidence="4 5">ATCC 49373</strain>
    </source>
</reference>
<feature type="compositionally biased region" description="Low complexity" evidence="1">
    <location>
        <begin position="41"/>
        <end position="56"/>
    </location>
</feature>